<proteinExistence type="predicted"/>
<evidence type="ECO:0000256" key="1">
    <source>
        <dbReference type="SAM" id="MobiDB-lite"/>
    </source>
</evidence>
<sequence>MDAHGKTEEEIRNGKEKRKKKNPVIAVAAKVEKNLVHLVLRRVQNVVAAKWRRKTKALIKEYVLQKIHNHGKQRNRNERKQRIMATTIGGKISRYSSLNPNARNRVKPNPSSLYSILCVSLYLR</sequence>
<dbReference type="AlphaFoldDB" id="A0AA86V857"/>
<dbReference type="EMBL" id="OY731400">
    <property type="protein sequence ID" value="CAJ1940877.1"/>
    <property type="molecule type" value="Genomic_DNA"/>
</dbReference>
<reference evidence="2" key="1">
    <citation type="submission" date="2023-10" db="EMBL/GenBank/DDBJ databases">
        <authorList>
            <person name="Domelevo Entfellner J.-B."/>
        </authorList>
    </citation>
    <scope>NUCLEOTIDE SEQUENCE</scope>
</reference>
<evidence type="ECO:0000313" key="3">
    <source>
        <dbReference type="Proteomes" id="UP001189624"/>
    </source>
</evidence>
<organism evidence="2 3">
    <name type="scientific">Sphenostylis stenocarpa</name>
    <dbReference type="NCBI Taxonomy" id="92480"/>
    <lineage>
        <taxon>Eukaryota</taxon>
        <taxon>Viridiplantae</taxon>
        <taxon>Streptophyta</taxon>
        <taxon>Embryophyta</taxon>
        <taxon>Tracheophyta</taxon>
        <taxon>Spermatophyta</taxon>
        <taxon>Magnoliopsida</taxon>
        <taxon>eudicotyledons</taxon>
        <taxon>Gunneridae</taxon>
        <taxon>Pentapetalae</taxon>
        <taxon>rosids</taxon>
        <taxon>fabids</taxon>
        <taxon>Fabales</taxon>
        <taxon>Fabaceae</taxon>
        <taxon>Papilionoideae</taxon>
        <taxon>50 kb inversion clade</taxon>
        <taxon>NPAAA clade</taxon>
        <taxon>indigoferoid/millettioid clade</taxon>
        <taxon>Phaseoleae</taxon>
        <taxon>Sphenostylis</taxon>
    </lineage>
</organism>
<protein>
    <submittedName>
        <fullName evidence="2">Uncharacterized protein</fullName>
    </submittedName>
</protein>
<keyword evidence="3" id="KW-1185">Reference proteome</keyword>
<feature type="region of interest" description="Disordered" evidence="1">
    <location>
        <begin position="1"/>
        <end position="22"/>
    </location>
</feature>
<dbReference type="Gramene" id="rna-AYBTSS11_LOCUS9958">
    <property type="protein sequence ID" value="CAJ1940877.1"/>
    <property type="gene ID" value="gene-AYBTSS11_LOCUS9958"/>
</dbReference>
<evidence type="ECO:0000313" key="2">
    <source>
        <dbReference type="EMBL" id="CAJ1940877.1"/>
    </source>
</evidence>
<name>A0AA86V857_9FABA</name>
<accession>A0AA86V857</accession>
<feature type="compositionally biased region" description="Basic and acidic residues" evidence="1">
    <location>
        <begin position="1"/>
        <end position="14"/>
    </location>
</feature>
<dbReference type="Proteomes" id="UP001189624">
    <property type="component" value="Chromosome 3"/>
</dbReference>
<gene>
    <name evidence="2" type="ORF">AYBTSS11_LOCUS9958</name>
</gene>